<organism evidence="1 2">
    <name type="scientific">Rhipicephalus microplus</name>
    <name type="common">Cattle tick</name>
    <name type="synonym">Boophilus microplus</name>
    <dbReference type="NCBI Taxonomy" id="6941"/>
    <lineage>
        <taxon>Eukaryota</taxon>
        <taxon>Metazoa</taxon>
        <taxon>Ecdysozoa</taxon>
        <taxon>Arthropoda</taxon>
        <taxon>Chelicerata</taxon>
        <taxon>Arachnida</taxon>
        <taxon>Acari</taxon>
        <taxon>Parasitiformes</taxon>
        <taxon>Ixodida</taxon>
        <taxon>Ixodoidea</taxon>
        <taxon>Ixodidae</taxon>
        <taxon>Rhipicephalinae</taxon>
        <taxon>Rhipicephalus</taxon>
        <taxon>Boophilus</taxon>
    </lineage>
</organism>
<proteinExistence type="predicted"/>
<protein>
    <submittedName>
        <fullName evidence="1">Uncharacterized protein</fullName>
    </submittedName>
</protein>
<reference evidence="1" key="2">
    <citation type="submission" date="2021-09" db="EMBL/GenBank/DDBJ databases">
        <authorList>
            <person name="Jia N."/>
            <person name="Wang J."/>
            <person name="Shi W."/>
            <person name="Du L."/>
            <person name="Sun Y."/>
            <person name="Zhan W."/>
            <person name="Jiang J."/>
            <person name="Wang Q."/>
            <person name="Zhang B."/>
            <person name="Ji P."/>
            <person name="Sakyi L.B."/>
            <person name="Cui X."/>
            <person name="Yuan T."/>
            <person name="Jiang B."/>
            <person name="Yang W."/>
            <person name="Lam T.T.-Y."/>
            <person name="Chang Q."/>
            <person name="Ding S."/>
            <person name="Wang X."/>
            <person name="Zhu J."/>
            <person name="Ruan X."/>
            <person name="Zhao L."/>
            <person name="Wei J."/>
            <person name="Que T."/>
            <person name="Du C."/>
            <person name="Cheng J."/>
            <person name="Dai P."/>
            <person name="Han X."/>
            <person name="Huang E."/>
            <person name="Gao Y."/>
            <person name="Liu J."/>
            <person name="Shao H."/>
            <person name="Ye R."/>
            <person name="Li L."/>
            <person name="Wei W."/>
            <person name="Wang X."/>
            <person name="Wang C."/>
            <person name="Huo Q."/>
            <person name="Li W."/>
            <person name="Guo W."/>
            <person name="Chen H."/>
            <person name="Chen S."/>
            <person name="Zhou L."/>
            <person name="Zhou L."/>
            <person name="Ni X."/>
            <person name="Tian J."/>
            <person name="Zhou Y."/>
            <person name="Sheng Y."/>
            <person name="Liu T."/>
            <person name="Pan Y."/>
            <person name="Xia L."/>
            <person name="Li J."/>
            <person name="Zhao F."/>
            <person name="Cao W."/>
        </authorList>
    </citation>
    <scope>NUCLEOTIDE SEQUENCE</scope>
    <source>
        <strain evidence="1">Rmic-2018</strain>
        <tissue evidence="1">Larvae</tissue>
    </source>
</reference>
<accession>A0A9J6DWM0</accession>
<reference evidence="1" key="1">
    <citation type="journal article" date="2020" name="Cell">
        <title>Large-Scale Comparative Analyses of Tick Genomes Elucidate Their Genetic Diversity and Vector Capacities.</title>
        <authorList>
            <consortium name="Tick Genome and Microbiome Consortium (TIGMIC)"/>
            <person name="Jia N."/>
            <person name="Wang J."/>
            <person name="Shi W."/>
            <person name="Du L."/>
            <person name="Sun Y."/>
            <person name="Zhan W."/>
            <person name="Jiang J.F."/>
            <person name="Wang Q."/>
            <person name="Zhang B."/>
            <person name="Ji P."/>
            <person name="Bell-Sakyi L."/>
            <person name="Cui X.M."/>
            <person name="Yuan T.T."/>
            <person name="Jiang B.G."/>
            <person name="Yang W.F."/>
            <person name="Lam T.T."/>
            <person name="Chang Q.C."/>
            <person name="Ding S.J."/>
            <person name="Wang X.J."/>
            <person name="Zhu J.G."/>
            <person name="Ruan X.D."/>
            <person name="Zhao L."/>
            <person name="Wei J.T."/>
            <person name="Ye R.Z."/>
            <person name="Que T.C."/>
            <person name="Du C.H."/>
            <person name="Zhou Y.H."/>
            <person name="Cheng J.X."/>
            <person name="Dai P.F."/>
            <person name="Guo W.B."/>
            <person name="Han X.H."/>
            <person name="Huang E.J."/>
            <person name="Li L.F."/>
            <person name="Wei W."/>
            <person name="Gao Y.C."/>
            <person name="Liu J.Z."/>
            <person name="Shao H.Z."/>
            <person name="Wang X."/>
            <person name="Wang C.C."/>
            <person name="Yang T.C."/>
            <person name="Huo Q.B."/>
            <person name="Li W."/>
            <person name="Chen H.Y."/>
            <person name="Chen S.E."/>
            <person name="Zhou L.G."/>
            <person name="Ni X.B."/>
            <person name="Tian J.H."/>
            <person name="Sheng Y."/>
            <person name="Liu T."/>
            <person name="Pan Y.S."/>
            <person name="Xia L.Y."/>
            <person name="Li J."/>
            <person name="Zhao F."/>
            <person name="Cao W.C."/>
        </authorList>
    </citation>
    <scope>NUCLEOTIDE SEQUENCE</scope>
    <source>
        <strain evidence="1">Rmic-2018</strain>
    </source>
</reference>
<dbReference type="EMBL" id="JABSTU010000007">
    <property type="protein sequence ID" value="KAH8026575.1"/>
    <property type="molecule type" value="Genomic_DNA"/>
</dbReference>
<dbReference type="Proteomes" id="UP000821866">
    <property type="component" value="Unassembled WGS sequence"/>
</dbReference>
<name>A0A9J6DWM0_RHIMP</name>
<sequence length="169" mass="18266">MPPTHVHSASQPTPTVSNTEQCAIAAMRSADDRHGDSGATAGPASARLSSILVAATALADHERTSQPKGPSPSCANEFGGARHHGGGFFRASNRRFCFSPPCEPVHAGTLGGHRTAFCRLQRLTRPLHSNSTRLCESSSLQHELARVLNHRRRHSRTERHNTHHAAEPH</sequence>
<dbReference type="AlphaFoldDB" id="A0A9J6DWM0"/>
<keyword evidence="2" id="KW-1185">Reference proteome</keyword>
<comment type="caution">
    <text evidence="1">The sequence shown here is derived from an EMBL/GenBank/DDBJ whole genome shotgun (WGS) entry which is preliminary data.</text>
</comment>
<evidence type="ECO:0000313" key="2">
    <source>
        <dbReference type="Proteomes" id="UP000821866"/>
    </source>
</evidence>
<evidence type="ECO:0000313" key="1">
    <source>
        <dbReference type="EMBL" id="KAH8026575.1"/>
    </source>
</evidence>
<gene>
    <name evidence="1" type="ORF">HPB51_021985</name>
</gene>